<comment type="caution">
    <text evidence="1">The sequence shown here is derived from an EMBL/GenBank/DDBJ whole genome shotgun (WGS) entry which is preliminary data.</text>
</comment>
<protein>
    <submittedName>
        <fullName evidence="1">Uncharacterized protein</fullName>
    </submittedName>
</protein>
<dbReference type="Proteomes" id="UP000003346">
    <property type="component" value="Unassembled WGS sequence"/>
</dbReference>
<dbReference type="EMBL" id="AAUV01000053">
    <property type="protein sequence ID" value="EAV39353.1"/>
    <property type="molecule type" value="Genomic_DNA"/>
</dbReference>
<evidence type="ECO:0000313" key="2">
    <source>
        <dbReference type="Proteomes" id="UP000003346"/>
    </source>
</evidence>
<organism evidence="1 2">
    <name type="scientific">Oenococcus oeni ATCC BAA-1163</name>
    <dbReference type="NCBI Taxonomy" id="379360"/>
    <lineage>
        <taxon>Bacteria</taxon>
        <taxon>Bacillati</taxon>
        <taxon>Bacillota</taxon>
        <taxon>Bacilli</taxon>
        <taxon>Lactobacillales</taxon>
        <taxon>Lactobacillaceae</taxon>
        <taxon>Oenococcus</taxon>
    </lineage>
</organism>
<dbReference type="AlphaFoldDB" id="A0NJM7"/>
<proteinExistence type="predicted"/>
<gene>
    <name evidence="1" type="ORF">OENOO_58061</name>
</gene>
<sequence length="18" mass="2097">MSRSLKKGPLLIHRCEEV</sequence>
<reference evidence="1 2" key="1">
    <citation type="submission" date="2006-11" db="EMBL/GenBank/DDBJ databases">
        <authorList>
            <consortium name="Laboratoire de Microbiologie (Universite Bourgogne)"/>
            <consortium name="GENOME Express"/>
            <consortium name="UMR Oenologie Ampelologie (Universite Bordeaux 2)"/>
            <person name="Guzzo J."/>
        </authorList>
    </citation>
    <scope>NUCLEOTIDE SEQUENCE [LARGE SCALE GENOMIC DNA]</scope>
    <source>
        <strain evidence="1 2">ATCC BAA-1163</strain>
    </source>
</reference>
<name>A0NJM7_OENOE</name>
<accession>A0NJM7</accession>
<dbReference type="HOGENOM" id="CLU_3431316_0_0_9"/>
<feature type="non-terminal residue" evidence="1">
    <location>
        <position position="18"/>
    </location>
</feature>
<evidence type="ECO:0000313" key="1">
    <source>
        <dbReference type="EMBL" id="EAV39353.1"/>
    </source>
</evidence>